<gene>
    <name evidence="1" type="ORF">ACD_3C00171G0003</name>
</gene>
<organism evidence="1">
    <name type="scientific">uncultured bacterium</name>
    <name type="common">gcode 4</name>
    <dbReference type="NCBI Taxonomy" id="1234023"/>
    <lineage>
        <taxon>Bacteria</taxon>
        <taxon>environmental samples</taxon>
    </lineage>
</organism>
<proteinExistence type="predicted"/>
<reference evidence="1" key="1">
    <citation type="journal article" date="2012" name="Science">
        <title>Fermentation, hydrogen, and sulfur metabolism in multiple uncultivated bacterial phyla.</title>
        <authorList>
            <person name="Wrighton K.C."/>
            <person name="Thomas B.C."/>
            <person name="Sharon I."/>
            <person name="Miller C.S."/>
            <person name="Castelle C.J."/>
            <person name="VerBerkmoes N.C."/>
            <person name="Wilkins M.J."/>
            <person name="Hettich R.L."/>
            <person name="Lipton M.S."/>
            <person name="Williams K.H."/>
            <person name="Long P.E."/>
            <person name="Banfield J.F."/>
        </authorList>
    </citation>
    <scope>NUCLEOTIDE SEQUENCE [LARGE SCALE GENOMIC DNA]</scope>
</reference>
<name>K2GBX8_9BACT</name>
<protein>
    <submittedName>
        <fullName evidence="1">Uncharacterized protein</fullName>
    </submittedName>
</protein>
<comment type="caution">
    <text evidence="1">The sequence shown here is derived from an EMBL/GenBank/DDBJ whole genome shotgun (WGS) entry which is preliminary data.</text>
</comment>
<evidence type="ECO:0000313" key="1">
    <source>
        <dbReference type="EMBL" id="EKE27684.1"/>
    </source>
</evidence>
<accession>K2GBX8</accession>
<sequence>MPNNHWDNGEIIPLIRLLVGQWECAPALLEWLENGDFSESQISMLYGLLNEAITALKYESEKSARFDMSIKFKEAINNEVIEKRWDLEKLESFMSDIDG</sequence>
<dbReference type="EMBL" id="AMFJ01000445">
    <property type="protein sequence ID" value="EKE27684.1"/>
    <property type="molecule type" value="Genomic_DNA"/>
</dbReference>
<dbReference type="AlphaFoldDB" id="K2GBX8"/>